<dbReference type="PANTHER" id="PTHR43408">
    <property type="entry name" value="FMN REDUCTASE (NADPH)"/>
    <property type="match status" value="1"/>
</dbReference>
<keyword evidence="3" id="KW-0560">Oxidoreductase</keyword>
<dbReference type="EMBL" id="AOSG01000038">
    <property type="protein sequence ID" value="EOR71382.1"/>
    <property type="molecule type" value="Genomic_DNA"/>
</dbReference>
<keyword evidence="6" id="KW-1185">Reference proteome</keyword>
<organism evidence="5 6">
    <name type="scientific">Thermobifida fusca TM51</name>
    <dbReference type="NCBI Taxonomy" id="1169414"/>
    <lineage>
        <taxon>Bacteria</taxon>
        <taxon>Bacillati</taxon>
        <taxon>Actinomycetota</taxon>
        <taxon>Actinomycetes</taxon>
        <taxon>Streptosporangiales</taxon>
        <taxon>Nocardiopsidaceae</taxon>
        <taxon>Thermobifida</taxon>
    </lineage>
</organism>
<dbReference type="InterPro" id="IPR005025">
    <property type="entry name" value="FMN_Rdtase-like_dom"/>
</dbReference>
<dbReference type="AlphaFoldDB" id="A0A9P2TAD8"/>
<evidence type="ECO:0000256" key="2">
    <source>
        <dbReference type="ARBA" id="ARBA00022643"/>
    </source>
</evidence>
<dbReference type="InterPro" id="IPR051814">
    <property type="entry name" value="NAD(P)H-dep_FMN_reductase"/>
</dbReference>
<protein>
    <recommendedName>
        <fullName evidence="4">NADPH-dependent FMN reductase-like domain-containing protein</fullName>
    </recommendedName>
</protein>
<evidence type="ECO:0000256" key="3">
    <source>
        <dbReference type="ARBA" id="ARBA00023002"/>
    </source>
</evidence>
<dbReference type="PANTHER" id="PTHR43408:SF2">
    <property type="entry name" value="FMN REDUCTASE (NADPH)"/>
    <property type="match status" value="1"/>
</dbReference>
<name>A0A9P2TAD8_THEFU</name>
<keyword evidence="2" id="KW-0288">FMN</keyword>
<evidence type="ECO:0000313" key="5">
    <source>
        <dbReference type="EMBL" id="EOR71382.1"/>
    </source>
</evidence>
<dbReference type="GO" id="GO:0016491">
    <property type="term" value="F:oxidoreductase activity"/>
    <property type="evidence" value="ECO:0007669"/>
    <property type="project" value="UniProtKB-KW"/>
</dbReference>
<dbReference type="SUPFAM" id="SSF52218">
    <property type="entry name" value="Flavoproteins"/>
    <property type="match status" value="1"/>
</dbReference>
<keyword evidence="1" id="KW-0285">Flavoprotein</keyword>
<dbReference type="Proteomes" id="UP000014184">
    <property type="component" value="Unassembled WGS sequence"/>
</dbReference>
<reference evidence="5 6" key="1">
    <citation type="journal article" date="2013" name="Genome Announc.">
        <title>Draft Genome Sequence of the Lignocellulose Decomposer Thermobifida fusca Strain TM51.</title>
        <authorList>
            <person name="Toth A."/>
            <person name="Barna T."/>
            <person name="Nagy I."/>
            <person name="Horvath B."/>
            <person name="Nagy I."/>
            <person name="Tancsics A."/>
            <person name="Kriszt B."/>
            <person name="Baka E."/>
            <person name="Fekete C."/>
            <person name="Kukolya J."/>
        </authorList>
    </citation>
    <scope>NUCLEOTIDE SEQUENCE [LARGE SCALE GENOMIC DNA]</scope>
    <source>
        <strain evidence="5 6">TM51</strain>
    </source>
</reference>
<evidence type="ECO:0000259" key="4">
    <source>
        <dbReference type="Pfam" id="PF03358"/>
    </source>
</evidence>
<dbReference type="Gene3D" id="3.40.50.360">
    <property type="match status" value="1"/>
</dbReference>
<dbReference type="Pfam" id="PF03358">
    <property type="entry name" value="FMN_red"/>
    <property type="match status" value="1"/>
</dbReference>
<comment type="caution">
    <text evidence="5">The sequence shown here is derived from an EMBL/GenBank/DDBJ whole genome shotgun (WGS) entry which is preliminary data.</text>
</comment>
<dbReference type="RefSeq" id="WP_011291930.1">
    <property type="nucleotide sequence ID" value="NZ_AOSG01000038.1"/>
</dbReference>
<evidence type="ECO:0000313" key="6">
    <source>
        <dbReference type="Proteomes" id="UP000014184"/>
    </source>
</evidence>
<dbReference type="InterPro" id="IPR029039">
    <property type="entry name" value="Flavoprotein-like_sf"/>
</dbReference>
<feature type="domain" description="NADPH-dependent FMN reductase-like" evidence="4">
    <location>
        <begin position="1"/>
        <end position="140"/>
    </location>
</feature>
<proteinExistence type="predicted"/>
<accession>A0A9P2TAD8</accession>
<sequence>MSITVLVGNPRPQSRTATAALTAARHVAGALGLPGDPELVELAPLAPSLLLPGPPAEVAAALEQVSRAELLVVASPTYKATYTGLLKVFLDLLPSGALAGATALPLLVMGSAAHTLAVEVHLRPLLVELGAHVPSPGLAVLHDTVPRDGSASPELDSVVASWTAQVAPHIRARHHSRTAV</sequence>
<gene>
    <name evidence="5" type="ORF">TM51_07846</name>
</gene>
<evidence type="ECO:0000256" key="1">
    <source>
        <dbReference type="ARBA" id="ARBA00022630"/>
    </source>
</evidence>